<feature type="transmembrane region" description="Helical" evidence="1">
    <location>
        <begin position="353"/>
        <end position="376"/>
    </location>
</feature>
<dbReference type="Proteomes" id="UP000033187">
    <property type="component" value="Chromosome 1"/>
</dbReference>
<dbReference type="KEGG" id="fil:BN1229_v1_2533"/>
<evidence type="ECO:0000313" key="3">
    <source>
        <dbReference type="EMBL" id="CPR21950.1"/>
    </source>
</evidence>
<feature type="transmembrane region" description="Helical" evidence="1">
    <location>
        <begin position="20"/>
        <end position="46"/>
    </location>
</feature>
<dbReference type="PANTHER" id="PTHR35342">
    <property type="entry name" value="TRICARBOXYLIC TRANSPORT PROTEIN"/>
    <property type="match status" value="1"/>
</dbReference>
<feature type="transmembrane region" description="Helical" evidence="1">
    <location>
        <begin position="142"/>
        <end position="161"/>
    </location>
</feature>
<keyword evidence="1" id="KW-1133">Transmembrane helix</keyword>
<keyword evidence="1" id="KW-0472">Membrane</keyword>
<feature type="transmembrane region" description="Helical" evidence="1">
    <location>
        <begin position="316"/>
        <end position="341"/>
    </location>
</feature>
<organism evidence="3 4">
    <name type="scientific">Candidatus Filomicrobium marinum</name>
    <dbReference type="NCBI Taxonomy" id="1608628"/>
    <lineage>
        <taxon>Bacteria</taxon>
        <taxon>Pseudomonadati</taxon>
        <taxon>Pseudomonadota</taxon>
        <taxon>Alphaproteobacteria</taxon>
        <taxon>Hyphomicrobiales</taxon>
        <taxon>Hyphomicrobiaceae</taxon>
        <taxon>Filomicrobium</taxon>
    </lineage>
</organism>
<dbReference type="KEGG" id="fiy:BN1229_v1_3383"/>
<evidence type="ECO:0000313" key="4">
    <source>
        <dbReference type="Proteomes" id="UP000033187"/>
    </source>
</evidence>
<gene>
    <name evidence="3" type="ORF">YBN1229_v1_3383</name>
</gene>
<dbReference type="InterPro" id="IPR002823">
    <property type="entry name" value="DUF112_TM"/>
</dbReference>
<feature type="transmembrane region" description="Helical" evidence="1">
    <location>
        <begin position="410"/>
        <end position="426"/>
    </location>
</feature>
<dbReference type="EMBL" id="LN829119">
    <property type="protein sequence ID" value="CPR21950.1"/>
    <property type="molecule type" value="Genomic_DNA"/>
</dbReference>
<feature type="domain" description="DUF112" evidence="2">
    <location>
        <begin position="21"/>
        <end position="438"/>
    </location>
</feature>
<feature type="transmembrane region" description="Helical" evidence="1">
    <location>
        <begin position="109"/>
        <end position="130"/>
    </location>
</feature>
<feature type="transmembrane region" description="Helical" evidence="1">
    <location>
        <begin position="388"/>
        <end position="404"/>
    </location>
</feature>
<feature type="transmembrane region" description="Helical" evidence="1">
    <location>
        <begin position="204"/>
        <end position="224"/>
    </location>
</feature>
<name>A0A0D6JJY9_9HYPH</name>
<dbReference type="PANTHER" id="PTHR35342:SF5">
    <property type="entry name" value="TRICARBOXYLIC TRANSPORT PROTEIN"/>
    <property type="match status" value="1"/>
</dbReference>
<proteinExistence type="predicted"/>
<reference evidence="4" key="1">
    <citation type="submission" date="2015-02" db="EMBL/GenBank/DDBJ databases">
        <authorList>
            <person name="Chooi Y.-H."/>
        </authorList>
    </citation>
    <scope>NUCLEOTIDE SEQUENCE [LARGE SCALE GENOMIC DNA]</scope>
    <source>
        <strain evidence="4">strain Y</strain>
    </source>
</reference>
<feature type="transmembrane region" description="Helical" evidence="1">
    <location>
        <begin position="257"/>
        <end position="279"/>
    </location>
</feature>
<feature type="transmembrane region" description="Helical" evidence="1">
    <location>
        <begin position="471"/>
        <end position="489"/>
    </location>
</feature>
<protein>
    <recommendedName>
        <fullName evidence="2">DUF112 domain-containing protein</fullName>
    </recommendedName>
</protein>
<feature type="transmembrane region" description="Helical" evidence="1">
    <location>
        <begin position="58"/>
        <end position="82"/>
    </location>
</feature>
<evidence type="ECO:0000256" key="1">
    <source>
        <dbReference type="SAM" id="Phobius"/>
    </source>
</evidence>
<keyword evidence="4" id="KW-1185">Reference proteome</keyword>
<dbReference type="AlphaFoldDB" id="A0A0D6JJY9"/>
<feature type="transmembrane region" description="Helical" evidence="1">
    <location>
        <begin position="167"/>
        <end position="184"/>
    </location>
</feature>
<feature type="transmembrane region" description="Helical" evidence="1">
    <location>
        <begin position="433"/>
        <end position="451"/>
    </location>
</feature>
<dbReference type="OrthoDB" id="7232499at2"/>
<keyword evidence="1" id="KW-0812">Transmembrane</keyword>
<dbReference type="RefSeq" id="WP_046478401.1">
    <property type="nucleotide sequence ID" value="NZ_LN829118.1"/>
</dbReference>
<sequence>MDLLSLFLTGLHGALQPHNFLILITGLMMGTIAGALPGISFVNAMAMALPFTYVMEPVTAMCFLGGIYAGGVFGGSISSILINIPGTPASLPACWDGYPMTVKGLSTRALRIAITASATGGLLSAILLAVGSPPFAAFALRFDQPEFFAATILGLASVVAIAKDMPVLSALSMFIGLVIGCVGIDPHHGLSRFTFGIPQIESGINFTVVMIGLFAIGEVVDLLAKNVNLKSSFAPKPGKQITWRELWQYKGSMLRGSGLGCMVGMIPGAGATVGAVLAYGVERQASGRGAEFGTGVEQALAAPEAAKNATTGAAMIPLLTLGIPGSAATAIMLAAMLIHGINPGPLLFRMDPSLVYTIFVSMIIANFLMIIAAVVVARGFSTLMKVPPAILGAFIIVLSVVGAYGVRNNIFDVYVCLIFGVLGFIMKRANFPTAPLVLGVILGPLAERYFLTSLANYEDNFWIFVERPISGTILALAAAFVLWSLYPAISSRFKRTSEINAQTTQSN</sequence>
<dbReference type="Pfam" id="PF01970">
    <property type="entry name" value="TctA"/>
    <property type="match status" value="1"/>
</dbReference>
<accession>A0A0D6JJY9</accession>
<evidence type="ECO:0000259" key="2">
    <source>
        <dbReference type="Pfam" id="PF01970"/>
    </source>
</evidence>